<protein>
    <recommendedName>
        <fullName evidence="2">Rab-GAP TBC domain-containing protein</fullName>
    </recommendedName>
</protein>
<organism evidence="3 4">
    <name type="scientific">Aphanomyces astaci</name>
    <name type="common">Crayfish plague agent</name>
    <dbReference type="NCBI Taxonomy" id="112090"/>
    <lineage>
        <taxon>Eukaryota</taxon>
        <taxon>Sar</taxon>
        <taxon>Stramenopiles</taxon>
        <taxon>Oomycota</taxon>
        <taxon>Saprolegniomycetes</taxon>
        <taxon>Saprolegniales</taxon>
        <taxon>Verrucalvaceae</taxon>
        <taxon>Aphanomyces</taxon>
    </lineage>
</organism>
<comment type="caution">
    <text evidence="3">The sequence shown here is derived from an EMBL/GenBank/DDBJ whole genome shotgun (WGS) entry which is preliminary data.</text>
</comment>
<dbReference type="PANTHER" id="PTHR22957:SF27">
    <property type="entry name" value="TBC1 DOMAIN FAMILY MEMBER 13"/>
    <property type="match status" value="1"/>
</dbReference>
<dbReference type="PANTHER" id="PTHR22957">
    <property type="entry name" value="TBC1 DOMAIN FAMILY MEMBER GTPASE-ACTIVATING PROTEIN"/>
    <property type="match status" value="1"/>
</dbReference>
<reference evidence="3 4" key="1">
    <citation type="submission" date="2018-08" db="EMBL/GenBank/DDBJ databases">
        <title>Aphanomyces genome sequencing and annotation.</title>
        <authorList>
            <person name="Minardi D."/>
            <person name="Oidtmann B."/>
            <person name="Van Der Giezen M."/>
            <person name="Studholme D.J."/>
        </authorList>
    </citation>
    <scope>NUCLEOTIDE SEQUENCE [LARGE SCALE GENOMIC DNA]</scope>
    <source>
        <strain evidence="3 4">Da</strain>
    </source>
</reference>
<evidence type="ECO:0000256" key="1">
    <source>
        <dbReference type="SAM" id="MobiDB-lite"/>
    </source>
</evidence>
<dbReference type="PROSITE" id="PS50086">
    <property type="entry name" value="TBC_RABGAP"/>
    <property type="match status" value="1"/>
</dbReference>
<dbReference type="VEuPathDB" id="FungiDB:H257_15077"/>
<feature type="region of interest" description="Disordered" evidence="1">
    <location>
        <begin position="1"/>
        <end position="22"/>
    </location>
</feature>
<dbReference type="InterPro" id="IPR035969">
    <property type="entry name" value="Rab-GAP_TBC_sf"/>
</dbReference>
<gene>
    <name evidence="3" type="ORF">DYB37_011427</name>
</gene>
<dbReference type="GO" id="GO:0006886">
    <property type="term" value="P:intracellular protein transport"/>
    <property type="evidence" value="ECO:0007669"/>
    <property type="project" value="TreeGrafter"/>
</dbReference>
<dbReference type="Gene3D" id="1.10.8.270">
    <property type="entry name" value="putative rabgap domain of human tbc1 domain family member 14 like domains"/>
    <property type="match status" value="1"/>
</dbReference>
<dbReference type="SUPFAM" id="SSF47923">
    <property type="entry name" value="Ypt/Rab-GAP domain of gyp1p"/>
    <property type="match status" value="2"/>
</dbReference>
<dbReference type="InterPro" id="IPR000195">
    <property type="entry name" value="Rab-GAP-TBC_dom"/>
</dbReference>
<dbReference type="GO" id="GO:0005096">
    <property type="term" value="F:GTPase activator activity"/>
    <property type="evidence" value="ECO:0007669"/>
    <property type="project" value="TreeGrafter"/>
</dbReference>
<feature type="domain" description="Rab-GAP TBC" evidence="2">
    <location>
        <begin position="46"/>
        <end position="283"/>
    </location>
</feature>
<evidence type="ECO:0000313" key="4">
    <source>
        <dbReference type="Proteomes" id="UP000285430"/>
    </source>
</evidence>
<dbReference type="SMART" id="SM00164">
    <property type="entry name" value="TBC"/>
    <property type="match status" value="1"/>
</dbReference>
<name>A0A418FE13_APHAT</name>
<accession>A0A418FE13</accession>
<dbReference type="AlphaFoldDB" id="A0A418FE13"/>
<dbReference type="Gene3D" id="1.10.472.80">
    <property type="entry name" value="Ypt/Rab-GAP domain of gyp1p, domain 3"/>
    <property type="match status" value="1"/>
</dbReference>
<sequence>MSNHLAYSPTPEVDLSHASQSKRESSVLDQDLAVDLDAWRATALDGIDGCDRPMVWRVLLHVVGPHPTEWAHELDVKRAGYARLVRDQSPFHDNNLDHNLNVVTRRRDLAKEDETLLHDIQKVGAHHPSRTHVTLPFFALHGMASDWMVRILFLFAKTHEDIGYSQGMHEILAPLLYVFGTDVDLAWSQHAEADAFAAFECIMHLLAPLHLTSKHQPTRTGVQVQMARLHTLLRQHDATVWLQLNSLGVHPEYYSFRWYITLLAHELKMDDTLRLWDALLADSKRFAFVHYVCVALILSHRHALLDRQADFGTCLTALQSKPTVGIEALLAKANQLREVDRRADLARVGRSTGGIGLSTK</sequence>
<evidence type="ECO:0000313" key="3">
    <source>
        <dbReference type="EMBL" id="RHZ27894.1"/>
    </source>
</evidence>
<evidence type="ECO:0000259" key="2">
    <source>
        <dbReference type="PROSITE" id="PS50086"/>
    </source>
</evidence>
<dbReference type="Pfam" id="PF00566">
    <property type="entry name" value="RabGAP-TBC"/>
    <property type="match status" value="1"/>
</dbReference>
<proteinExistence type="predicted"/>
<dbReference type="Proteomes" id="UP000285430">
    <property type="component" value="Unassembled WGS sequence"/>
</dbReference>
<dbReference type="EMBL" id="QUTH01002066">
    <property type="protein sequence ID" value="RHZ27894.1"/>
    <property type="molecule type" value="Genomic_DNA"/>
</dbReference>